<dbReference type="RefSeq" id="WP_153124146.1">
    <property type="nucleotide sequence ID" value="NZ_VZCB01000076.1"/>
</dbReference>
<dbReference type="HAMAP" id="MF_00201">
    <property type="entry name" value="RecO"/>
    <property type="match status" value="1"/>
</dbReference>
<protein>
    <recommendedName>
        <fullName evidence="2 7">DNA repair protein RecO</fullName>
    </recommendedName>
    <alternativeName>
        <fullName evidence="6 7">Recombination protein O</fullName>
    </alternativeName>
</protein>
<dbReference type="PANTHER" id="PTHR33991:SF1">
    <property type="entry name" value="DNA REPAIR PROTEIN RECO"/>
    <property type="match status" value="1"/>
</dbReference>
<accession>A0A6G1U295</accession>
<evidence type="ECO:0000256" key="3">
    <source>
        <dbReference type="ARBA" id="ARBA00022763"/>
    </source>
</evidence>
<evidence type="ECO:0000256" key="4">
    <source>
        <dbReference type="ARBA" id="ARBA00023172"/>
    </source>
</evidence>
<evidence type="ECO:0000256" key="7">
    <source>
        <dbReference type="HAMAP-Rule" id="MF_00201"/>
    </source>
</evidence>
<keyword evidence="3 7" id="KW-0227">DNA damage</keyword>
<dbReference type="OrthoDB" id="9789152at2"/>
<dbReference type="Proteomes" id="UP000480425">
    <property type="component" value="Unassembled WGS sequence"/>
</dbReference>
<dbReference type="SUPFAM" id="SSF57863">
    <property type="entry name" value="ArfGap/RecO-like zinc finger"/>
    <property type="match status" value="1"/>
</dbReference>
<dbReference type="Gene3D" id="1.20.1440.120">
    <property type="entry name" value="Recombination protein O, C-terminal domain"/>
    <property type="match status" value="1"/>
</dbReference>
<evidence type="ECO:0000256" key="5">
    <source>
        <dbReference type="ARBA" id="ARBA00023204"/>
    </source>
</evidence>
<evidence type="ECO:0000256" key="2">
    <source>
        <dbReference type="ARBA" id="ARBA00021310"/>
    </source>
</evidence>
<dbReference type="InterPro" id="IPR042242">
    <property type="entry name" value="RecO_C"/>
</dbReference>
<evidence type="ECO:0000313" key="10">
    <source>
        <dbReference type="Proteomes" id="UP000480425"/>
    </source>
</evidence>
<dbReference type="InterPro" id="IPR037278">
    <property type="entry name" value="ARFGAP/RecO"/>
</dbReference>
<keyword evidence="5 7" id="KW-0234">DNA repair</keyword>
<dbReference type="InterPro" id="IPR012340">
    <property type="entry name" value="NA-bd_OB-fold"/>
</dbReference>
<dbReference type="PANTHER" id="PTHR33991">
    <property type="entry name" value="DNA REPAIR PROTEIN RECO"/>
    <property type="match status" value="1"/>
</dbReference>
<dbReference type="SUPFAM" id="SSF50249">
    <property type="entry name" value="Nucleic acid-binding proteins"/>
    <property type="match status" value="1"/>
</dbReference>
<sequence>MEVKTRAIVLQTIKYGDAQLIVDFFTEKLGRLSFMVRIPKSSKGRLKRQLFQPLMLLQLEFDYRPKSNLQRIREASIGYAFIDIPFSPYKLAISMFLAELLSYTTKNEQANASLYLFMQDSIEWLDRVEGSFSNFHIVFMIRLTFFLGFSPNIESGMSGDYFDLVDGCFVSYVPTHVHYLNREDSLRLVALLRLEYKTMHLYTMSRMERNRCVEVILEYFKLHVPGFPEMRSFSVLKELFA</sequence>
<evidence type="ECO:0000256" key="1">
    <source>
        <dbReference type="ARBA" id="ARBA00007452"/>
    </source>
</evidence>
<comment type="function">
    <text evidence="7">Involved in DNA repair and RecF pathway recombination.</text>
</comment>
<organism evidence="9 10">
    <name type="scientific">Segatella copri</name>
    <dbReference type="NCBI Taxonomy" id="165179"/>
    <lineage>
        <taxon>Bacteria</taxon>
        <taxon>Pseudomonadati</taxon>
        <taxon>Bacteroidota</taxon>
        <taxon>Bacteroidia</taxon>
        <taxon>Bacteroidales</taxon>
        <taxon>Prevotellaceae</taxon>
        <taxon>Segatella</taxon>
    </lineage>
</organism>
<dbReference type="AlphaFoldDB" id="A0A6G1U295"/>
<dbReference type="Pfam" id="PF02565">
    <property type="entry name" value="RecO_C"/>
    <property type="match status" value="1"/>
</dbReference>
<feature type="domain" description="DNA replication/recombination mediator RecO N-terminal" evidence="8">
    <location>
        <begin position="1"/>
        <end position="77"/>
    </location>
</feature>
<dbReference type="GO" id="GO:0043590">
    <property type="term" value="C:bacterial nucleoid"/>
    <property type="evidence" value="ECO:0007669"/>
    <property type="project" value="TreeGrafter"/>
</dbReference>
<dbReference type="NCBIfam" id="TIGR00613">
    <property type="entry name" value="reco"/>
    <property type="match status" value="1"/>
</dbReference>
<gene>
    <name evidence="7 9" type="primary">recO</name>
    <name evidence="9" type="ORF">F7D73_09315</name>
</gene>
<comment type="similarity">
    <text evidence="1 7">Belongs to the RecO family.</text>
</comment>
<comment type="caution">
    <text evidence="9">The sequence shown here is derived from an EMBL/GenBank/DDBJ whole genome shotgun (WGS) entry which is preliminary data.</text>
</comment>
<evidence type="ECO:0000313" key="9">
    <source>
        <dbReference type="EMBL" id="MQN81150.1"/>
    </source>
</evidence>
<dbReference type="GO" id="GO:0006310">
    <property type="term" value="P:DNA recombination"/>
    <property type="evidence" value="ECO:0007669"/>
    <property type="project" value="UniProtKB-UniRule"/>
</dbReference>
<dbReference type="EMBL" id="VZCB01000076">
    <property type="protein sequence ID" value="MQN81150.1"/>
    <property type="molecule type" value="Genomic_DNA"/>
</dbReference>
<dbReference type="Gene3D" id="2.40.50.140">
    <property type="entry name" value="Nucleic acid-binding proteins"/>
    <property type="match status" value="1"/>
</dbReference>
<evidence type="ECO:0000259" key="8">
    <source>
        <dbReference type="Pfam" id="PF11967"/>
    </source>
</evidence>
<dbReference type="InterPro" id="IPR022572">
    <property type="entry name" value="DNA_rep/recomb_RecO_N"/>
</dbReference>
<name>A0A6G1U295_9BACT</name>
<keyword evidence="4 7" id="KW-0233">DNA recombination</keyword>
<dbReference type="GO" id="GO:0006302">
    <property type="term" value="P:double-strand break repair"/>
    <property type="evidence" value="ECO:0007669"/>
    <property type="project" value="TreeGrafter"/>
</dbReference>
<proteinExistence type="inferred from homology"/>
<evidence type="ECO:0000256" key="6">
    <source>
        <dbReference type="ARBA" id="ARBA00033409"/>
    </source>
</evidence>
<reference evidence="9 10" key="1">
    <citation type="submission" date="2019-09" db="EMBL/GenBank/DDBJ databases">
        <title>Distinct polysaccharide growth profiles of human intestinal Prevotella copri isolates.</title>
        <authorList>
            <person name="Fehlner-Peach H."/>
            <person name="Magnabosco C."/>
            <person name="Raghavan V."/>
            <person name="Scher J.U."/>
            <person name="Tett A."/>
            <person name="Cox L.M."/>
            <person name="Gottsegen C."/>
            <person name="Watters A."/>
            <person name="Wiltshire- Gordon J.D."/>
            <person name="Segata N."/>
            <person name="Bonneau R."/>
            <person name="Littman D.R."/>
        </authorList>
    </citation>
    <scope>NUCLEOTIDE SEQUENCE [LARGE SCALE GENOMIC DNA]</scope>
    <source>
        <strain evidence="10">iA622</strain>
    </source>
</reference>
<dbReference type="Pfam" id="PF11967">
    <property type="entry name" value="RecO_N"/>
    <property type="match status" value="1"/>
</dbReference>
<dbReference type="InterPro" id="IPR003717">
    <property type="entry name" value="RecO"/>
</dbReference>